<sequence length="109" mass="12408">MSTYMLVDRTSDWFYDEDVELDPYLCSIQILKSLSTRQVQGIKYNRVQMVRSLLNRGSQEALDSLDAALVILSSRNLVDIIAKENLSSVITITEKGLAALQSFLEEYKK</sequence>
<proteinExistence type="predicted"/>
<evidence type="ECO:0000313" key="2">
    <source>
        <dbReference type="Proteomes" id="UP001304650"/>
    </source>
</evidence>
<dbReference type="RefSeq" id="WP_314801808.1">
    <property type="nucleotide sequence ID" value="NZ_CP130319.1"/>
</dbReference>
<evidence type="ECO:0000313" key="1">
    <source>
        <dbReference type="EMBL" id="WNR45233.1"/>
    </source>
</evidence>
<gene>
    <name evidence="1" type="ORF">MJB10_03605</name>
</gene>
<protein>
    <submittedName>
        <fullName evidence="1">Uncharacterized protein</fullName>
    </submittedName>
</protein>
<accession>A0AA96LQ76</accession>
<name>A0AA96LQ76_9BACL</name>
<organism evidence="1 2">
    <name type="scientific">Paenibacillus roseopurpureus</name>
    <dbReference type="NCBI Taxonomy" id="2918901"/>
    <lineage>
        <taxon>Bacteria</taxon>
        <taxon>Bacillati</taxon>
        <taxon>Bacillota</taxon>
        <taxon>Bacilli</taxon>
        <taxon>Bacillales</taxon>
        <taxon>Paenibacillaceae</taxon>
        <taxon>Paenibacillus</taxon>
    </lineage>
</organism>
<dbReference type="Proteomes" id="UP001304650">
    <property type="component" value="Chromosome"/>
</dbReference>
<reference evidence="1" key="1">
    <citation type="submission" date="2022-02" db="EMBL/GenBank/DDBJ databases">
        <title>Paenibacillus sp. MBLB1832 Whole Genome Shotgun Sequencing.</title>
        <authorList>
            <person name="Hwang C.Y."/>
            <person name="Cho E.-S."/>
            <person name="Seo M.-J."/>
        </authorList>
    </citation>
    <scope>NUCLEOTIDE SEQUENCE</scope>
    <source>
        <strain evidence="1">MBLB1832</strain>
    </source>
</reference>
<keyword evidence="2" id="KW-1185">Reference proteome</keyword>
<dbReference type="KEGG" id="proo:MJB10_03605"/>
<dbReference type="AlphaFoldDB" id="A0AA96LQ76"/>
<dbReference type="EMBL" id="CP130319">
    <property type="protein sequence ID" value="WNR45233.1"/>
    <property type="molecule type" value="Genomic_DNA"/>
</dbReference>